<organism evidence="2 3">
    <name type="scientific">Trichuris trichiura</name>
    <name type="common">Whipworm</name>
    <name type="synonym">Trichocephalus trichiurus</name>
    <dbReference type="NCBI Taxonomy" id="36087"/>
    <lineage>
        <taxon>Eukaryota</taxon>
        <taxon>Metazoa</taxon>
        <taxon>Ecdysozoa</taxon>
        <taxon>Nematoda</taxon>
        <taxon>Enoplea</taxon>
        <taxon>Dorylaimia</taxon>
        <taxon>Trichinellida</taxon>
        <taxon>Trichuridae</taxon>
        <taxon>Trichuris</taxon>
    </lineage>
</organism>
<name>A0A077ZEB9_TRITR</name>
<dbReference type="STRING" id="36087.A0A077ZEB9"/>
<dbReference type="Proteomes" id="UP000030665">
    <property type="component" value="Unassembled WGS sequence"/>
</dbReference>
<evidence type="ECO:0000313" key="3">
    <source>
        <dbReference type="Proteomes" id="UP000030665"/>
    </source>
</evidence>
<keyword evidence="3" id="KW-1185">Reference proteome</keyword>
<gene>
    <name evidence="2" type="ORF">TTRE_0000646401</name>
</gene>
<sequence>MAWVYLPLDENLRAMSITDIEHKIKILKLSQTIFCIWIICQLQLVGNSKHNVERYFIYRSILWSLYGYFVNNWQVIAVNGLLTIVNSVVLVCLIIYRIRKVERTMLFAASDTFFFSTENCGNLHVDGCSVGYASNRVIVPNAVQTISKQRIDFVPFPPVAQIFNIELQVSIYSIMVKDYYLLVRTHLYAIMDKSKRCELFSDFEWHFYAHRRNGVCSLLRIPFGRCGQEAKT</sequence>
<reference evidence="2" key="1">
    <citation type="submission" date="2014-01" db="EMBL/GenBank/DDBJ databases">
        <authorList>
            <person name="Aslett M."/>
        </authorList>
    </citation>
    <scope>NUCLEOTIDE SEQUENCE</scope>
</reference>
<keyword evidence="1" id="KW-0812">Transmembrane</keyword>
<accession>A0A077ZEB9</accession>
<keyword evidence="1" id="KW-0472">Membrane</keyword>
<keyword evidence="1" id="KW-1133">Transmembrane helix</keyword>
<evidence type="ECO:0000256" key="1">
    <source>
        <dbReference type="SAM" id="Phobius"/>
    </source>
</evidence>
<dbReference type="AlphaFoldDB" id="A0A077ZEB9"/>
<dbReference type="EMBL" id="HG806277">
    <property type="protein sequence ID" value="CDW58159.1"/>
    <property type="molecule type" value="Genomic_DNA"/>
</dbReference>
<evidence type="ECO:0000313" key="2">
    <source>
        <dbReference type="EMBL" id="CDW58159.1"/>
    </source>
</evidence>
<reference evidence="2" key="2">
    <citation type="submission" date="2014-03" db="EMBL/GenBank/DDBJ databases">
        <title>The whipworm genome and dual-species transcriptomics of an intimate host-pathogen interaction.</title>
        <authorList>
            <person name="Foth B.J."/>
            <person name="Tsai I.J."/>
            <person name="Reid A.J."/>
            <person name="Bancroft A.J."/>
            <person name="Nichol S."/>
            <person name="Tracey A."/>
            <person name="Holroyd N."/>
            <person name="Cotton J.A."/>
            <person name="Stanley E.J."/>
            <person name="Zarowiecki M."/>
            <person name="Liu J.Z."/>
            <person name="Huckvale T."/>
            <person name="Cooper P.J."/>
            <person name="Grencis R.K."/>
            <person name="Berriman M."/>
        </authorList>
    </citation>
    <scope>NUCLEOTIDE SEQUENCE [LARGE SCALE GENOMIC DNA]</scope>
</reference>
<proteinExistence type="predicted"/>
<feature type="transmembrane region" description="Helical" evidence="1">
    <location>
        <begin position="73"/>
        <end position="96"/>
    </location>
</feature>
<protein>
    <submittedName>
        <fullName evidence="2">Uncharacterized protein</fullName>
    </submittedName>
</protein>